<protein>
    <submittedName>
        <fullName evidence="2">Uncharacterized protein</fullName>
    </submittedName>
</protein>
<dbReference type="Proteomes" id="UP000580250">
    <property type="component" value="Unassembled WGS sequence"/>
</dbReference>
<gene>
    <name evidence="2" type="ORF">MENT_LOCUS49272</name>
</gene>
<evidence type="ECO:0000256" key="1">
    <source>
        <dbReference type="SAM" id="MobiDB-lite"/>
    </source>
</evidence>
<comment type="caution">
    <text evidence="2">The sequence shown here is derived from an EMBL/GenBank/DDBJ whole genome shotgun (WGS) entry which is preliminary data.</text>
</comment>
<dbReference type="EMBL" id="CAJEWN010001280">
    <property type="protein sequence ID" value="CAD2196127.1"/>
    <property type="molecule type" value="Genomic_DNA"/>
</dbReference>
<reference evidence="2 3" key="1">
    <citation type="submission" date="2020-08" db="EMBL/GenBank/DDBJ databases">
        <authorList>
            <person name="Koutsovoulos G."/>
            <person name="Danchin GJ E."/>
        </authorList>
    </citation>
    <scope>NUCLEOTIDE SEQUENCE [LARGE SCALE GENOMIC DNA]</scope>
</reference>
<proteinExistence type="predicted"/>
<evidence type="ECO:0000313" key="2">
    <source>
        <dbReference type="EMBL" id="CAD2196127.1"/>
    </source>
</evidence>
<feature type="region of interest" description="Disordered" evidence="1">
    <location>
        <begin position="1"/>
        <end position="68"/>
    </location>
</feature>
<accession>A0A6V7XAW7</accession>
<dbReference type="AlphaFoldDB" id="A0A6V7XAW7"/>
<organism evidence="2 3">
    <name type="scientific">Meloidogyne enterolobii</name>
    <name type="common">Root-knot nematode worm</name>
    <name type="synonym">Meloidogyne mayaguensis</name>
    <dbReference type="NCBI Taxonomy" id="390850"/>
    <lineage>
        <taxon>Eukaryota</taxon>
        <taxon>Metazoa</taxon>
        <taxon>Ecdysozoa</taxon>
        <taxon>Nematoda</taxon>
        <taxon>Chromadorea</taxon>
        <taxon>Rhabditida</taxon>
        <taxon>Tylenchina</taxon>
        <taxon>Tylenchomorpha</taxon>
        <taxon>Tylenchoidea</taxon>
        <taxon>Meloidogynidae</taxon>
        <taxon>Meloidogyninae</taxon>
        <taxon>Meloidogyne</taxon>
    </lineage>
</organism>
<feature type="compositionally biased region" description="Polar residues" evidence="1">
    <location>
        <begin position="38"/>
        <end position="68"/>
    </location>
</feature>
<evidence type="ECO:0000313" key="3">
    <source>
        <dbReference type="Proteomes" id="UP000580250"/>
    </source>
</evidence>
<name>A0A6V7XAW7_MELEN</name>
<sequence>MSLPKMPRTKRHFPKCPGQNVTSQNARTKRHFPKCPGQNVTPQNAPDKTSLPISSTLKMTRTENPALN</sequence>